<feature type="coiled-coil region" evidence="4">
    <location>
        <begin position="90"/>
        <end position="117"/>
    </location>
</feature>
<protein>
    <submittedName>
        <fullName evidence="8">DNA repair protein rhp26</fullName>
    </submittedName>
</protein>
<dbReference type="Pfam" id="PF00271">
    <property type="entry name" value="Helicase_C"/>
    <property type="match status" value="1"/>
</dbReference>
<dbReference type="GO" id="GO:0005634">
    <property type="term" value="C:nucleus"/>
    <property type="evidence" value="ECO:0007669"/>
    <property type="project" value="TreeGrafter"/>
</dbReference>
<dbReference type="InterPro" id="IPR027417">
    <property type="entry name" value="P-loop_NTPase"/>
</dbReference>
<dbReference type="PROSITE" id="PS51194">
    <property type="entry name" value="HELICASE_CTER"/>
    <property type="match status" value="1"/>
</dbReference>
<feature type="region of interest" description="Disordered" evidence="5">
    <location>
        <begin position="150"/>
        <end position="173"/>
    </location>
</feature>
<dbReference type="Gene3D" id="1.20.120.850">
    <property type="entry name" value="SWI2/SNF2 ATPases, N-terminal domain"/>
    <property type="match status" value="1"/>
</dbReference>
<dbReference type="GO" id="GO:0005524">
    <property type="term" value="F:ATP binding"/>
    <property type="evidence" value="ECO:0007669"/>
    <property type="project" value="InterPro"/>
</dbReference>
<evidence type="ECO:0000256" key="2">
    <source>
        <dbReference type="ARBA" id="ARBA00022801"/>
    </source>
</evidence>
<dbReference type="Pfam" id="PF00176">
    <property type="entry name" value="SNF2-rel_dom"/>
    <property type="match status" value="1"/>
</dbReference>
<dbReference type="GO" id="GO:0016787">
    <property type="term" value="F:hydrolase activity"/>
    <property type="evidence" value="ECO:0007669"/>
    <property type="project" value="UniProtKB-KW"/>
</dbReference>
<dbReference type="Gene3D" id="3.40.50.300">
    <property type="entry name" value="P-loop containing nucleotide triphosphate hydrolases"/>
    <property type="match status" value="1"/>
</dbReference>
<evidence type="ECO:0000256" key="1">
    <source>
        <dbReference type="ARBA" id="ARBA00022741"/>
    </source>
</evidence>
<accession>A0A420J8G9</accession>
<dbReference type="PROSITE" id="PS51192">
    <property type="entry name" value="HELICASE_ATP_BIND_1"/>
    <property type="match status" value="1"/>
</dbReference>
<feature type="compositionally biased region" description="Basic and acidic residues" evidence="5">
    <location>
        <begin position="150"/>
        <end position="160"/>
    </location>
</feature>
<evidence type="ECO:0000259" key="7">
    <source>
        <dbReference type="PROSITE" id="PS51194"/>
    </source>
</evidence>
<keyword evidence="3" id="KW-0067">ATP-binding</keyword>
<dbReference type="GO" id="GO:0008094">
    <property type="term" value="F:ATP-dependent activity, acting on DNA"/>
    <property type="evidence" value="ECO:0007669"/>
    <property type="project" value="TreeGrafter"/>
</dbReference>
<name>A0A420J8G9_9PEZI</name>
<evidence type="ECO:0000259" key="6">
    <source>
        <dbReference type="PROSITE" id="PS51192"/>
    </source>
</evidence>
<keyword evidence="2" id="KW-0378">Hydrolase</keyword>
<feature type="domain" description="Helicase C-terminal" evidence="7">
    <location>
        <begin position="747"/>
        <end position="908"/>
    </location>
</feature>
<dbReference type="CDD" id="cd18793">
    <property type="entry name" value="SF2_C_SNF"/>
    <property type="match status" value="1"/>
</dbReference>
<sequence>MVASGDSIVQLSSSTPSKSILIQIEASRDTDKTNEAHKNCESELKDTDEAAVLKDLTEDVRDQDDLERDITHQANLIMIEHEDELDRKRLEKIKLSIEKLEAQKRTHKRRLDATANSVGAQDRNIREIERIDDEILALKKDITDIQGRIEERHPRSHAEPSDNCVDSNQRMPDESEKAFLIRTGKITPFFRISGESSEQIDKNVSEDVQDQAQHIEIQDSRVSEAGTKSHQNLRLSGFLATASEEEFSLRPRKKRRLHDSLSISEVLQNPSLNKDIISPSFENDDKDDDELSNFEDSIDVTSRSSKSSKSSKKRAATKVKEVDKIDLTGIDDGNESLYQNRLRSWVKRRRAARNHEKLDSNHMTDIQKVPDDNNNDQEKEWYKPCPDVSDHVFDNGLRIPGDIHPALFDYQKTGIQWLGELYSQEVGGILGDEMGLGKTIQIISFLAGLHYSKKLVKPIIVIAPATVLRQWVNEFHKWWPPMRVSILHSSGSGMMALRSEDRLDDSQKMYGASDKKKSSKRVKNIVDRVIRQGHVLVTTYAGLQTYADTLLPVDWGYAVLDEGHKIRNPNTAVTIYCKELKTPHRIILSGTPMQNNLVELWSLFDFIFPMRLGTLVSFRQTFETPIKQGGYANSTNLQILTATKCAEELKTVISPYLLQRMKVDVASDLPKKTEQVLFVKLTRPQREAYQAFLASEDVSSIMKGTRQSLYGIDILKKICNHPDLIDPGLKDKPYYKWADPKKSGKMKIVESLLNLWKGFNHKTLLFCQGVQMLEILENFIRDLGSFNYLRMDGSTNIKDRQTMVDQFNSSPDIHVFLLTTKVGGLGVNLTGANRVLIFDPDWNPSTDIQARERAWRLGQKKEVTIYRLITAGTIEEKMYHRQIFKQFLSNKVLKDPKQRQTFQMKDIYDLFTLGSNEDNTTETGQMFKGTEVKFHVDTKSSESGEISENPSYPTKMSLEKQDCTSEVRKMSGIAGLEDFINNADEENKRMVSEEDRLMKGIFSGSDIQSALEHDQIVDGKRIITADRGILEREAKKVASKAAAELIKAAEVARNLTPGTVTWTGDFGSAGRPDDPHKTNSSYRRSMNGAICGKDMVDTDSGSSSTMRTREGVFRVRGEDLRKTIPSFIKRHGGSVPSQALIKNFNRICQTPQQTSEFKKVLGEVARLEFSKSNQTRGKWYLKDEFK</sequence>
<dbReference type="FunFam" id="3.40.50.10810:FF:000039">
    <property type="entry name" value="DNA repair protein Rhp26/Rad26"/>
    <property type="match status" value="1"/>
</dbReference>
<feature type="region of interest" description="Disordered" evidence="5">
    <location>
        <begin position="274"/>
        <end position="318"/>
    </location>
</feature>
<dbReference type="InterPro" id="IPR014001">
    <property type="entry name" value="Helicase_ATP-bd"/>
</dbReference>
<comment type="caution">
    <text evidence="8">The sequence shown here is derived from an EMBL/GenBank/DDBJ whole genome shotgun (WGS) entry which is preliminary data.</text>
</comment>
<dbReference type="AlphaFoldDB" id="A0A420J8G9"/>
<gene>
    <name evidence="8" type="ORF">GcC1_007005</name>
</gene>
<dbReference type="InterPro" id="IPR001650">
    <property type="entry name" value="Helicase_C-like"/>
</dbReference>
<evidence type="ECO:0000256" key="5">
    <source>
        <dbReference type="SAM" id="MobiDB-lite"/>
    </source>
</evidence>
<reference evidence="8 9" key="1">
    <citation type="journal article" date="2018" name="BMC Genomics">
        <title>Comparative genome analyses reveal sequence features reflecting distinct modes of host-adaptation between dicot and monocot powdery mildew.</title>
        <authorList>
            <person name="Wu Y."/>
            <person name="Ma X."/>
            <person name="Pan Z."/>
            <person name="Kale S.D."/>
            <person name="Song Y."/>
            <person name="King H."/>
            <person name="Zhang Q."/>
            <person name="Presley C."/>
            <person name="Deng X."/>
            <person name="Wei C.I."/>
            <person name="Xiao S."/>
        </authorList>
    </citation>
    <scope>NUCLEOTIDE SEQUENCE [LARGE SCALE GENOMIC DNA]</scope>
    <source>
        <strain evidence="8">UCSC1</strain>
    </source>
</reference>
<dbReference type="InterPro" id="IPR050496">
    <property type="entry name" value="SNF2_RAD54_helicase_repair"/>
</dbReference>
<dbReference type="EMBL" id="MCBR01000717">
    <property type="protein sequence ID" value="RKF83077.1"/>
    <property type="molecule type" value="Genomic_DNA"/>
</dbReference>
<proteinExistence type="predicted"/>
<dbReference type="SMART" id="SM00487">
    <property type="entry name" value="DEXDc"/>
    <property type="match status" value="1"/>
</dbReference>
<evidence type="ECO:0000313" key="9">
    <source>
        <dbReference type="Proteomes" id="UP000285405"/>
    </source>
</evidence>
<dbReference type="CDD" id="cd18000">
    <property type="entry name" value="DEXHc_ERCC6"/>
    <property type="match status" value="1"/>
</dbReference>
<dbReference type="InterPro" id="IPR038718">
    <property type="entry name" value="SNF2-like_sf"/>
</dbReference>
<feature type="compositionally biased region" description="Acidic residues" evidence="5">
    <location>
        <begin position="282"/>
        <end position="298"/>
    </location>
</feature>
<keyword evidence="4" id="KW-0175">Coiled coil</keyword>
<organism evidence="8 9">
    <name type="scientific">Golovinomyces cichoracearum</name>
    <dbReference type="NCBI Taxonomy" id="62708"/>
    <lineage>
        <taxon>Eukaryota</taxon>
        <taxon>Fungi</taxon>
        <taxon>Dikarya</taxon>
        <taxon>Ascomycota</taxon>
        <taxon>Pezizomycotina</taxon>
        <taxon>Leotiomycetes</taxon>
        <taxon>Erysiphales</taxon>
        <taxon>Erysiphaceae</taxon>
        <taxon>Golovinomyces</taxon>
    </lineage>
</organism>
<dbReference type="OrthoDB" id="413460at2759"/>
<dbReference type="InterPro" id="IPR049730">
    <property type="entry name" value="SNF2/RAD54-like_C"/>
</dbReference>
<dbReference type="SMART" id="SM00490">
    <property type="entry name" value="HELICc"/>
    <property type="match status" value="1"/>
</dbReference>
<keyword evidence="1" id="KW-0547">Nucleotide-binding</keyword>
<dbReference type="InterPro" id="IPR000330">
    <property type="entry name" value="SNF2_N"/>
</dbReference>
<evidence type="ECO:0000256" key="4">
    <source>
        <dbReference type="SAM" id="Coils"/>
    </source>
</evidence>
<dbReference type="GO" id="GO:0006283">
    <property type="term" value="P:transcription-coupled nucleotide-excision repair"/>
    <property type="evidence" value="ECO:0007669"/>
    <property type="project" value="TreeGrafter"/>
</dbReference>
<feature type="domain" description="Helicase ATP-binding" evidence="6">
    <location>
        <begin position="419"/>
        <end position="610"/>
    </location>
</feature>
<dbReference type="Gene3D" id="3.40.50.10810">
    <property type="entry name" value="Tandem AAA-ATPase domain"/>
    <property type="match status" value="1"/>
</dbReference>
<dbReference type="CDD" id="cd22254">
    <property type="entry name" value="CSB_WHD"/>
    <property type="match status" value="1"/>
</dbReference>
<dbReference type="SUPFAM" id="SSF52540">
    <property type="entry name" value="P-loop containing nucleoside triphosphate hydrolases"/>
    <property type="match status" value="2"/>
</dbReference>
<dbReference type="PANTHER" id="PTHR45629">
    <property type="entry name" value="SNF2/RAD54 FAMILY MEMBER"/>
    <property type="match status" value="1"/>
</dbReference>
<dbReference type="PANTHER" id="PTHR45629:SF7">
    <property type="entry name" value="DNA EXCISION REPAIR PROTEIN ERCC-6-RELATED"/>
    <property type="match status" value="1"/>
</dbReference>
<evidence type="ECO:0000313" key="8">
    <source>
        <dbReference type="EMBL" id="RKF83077.1"/>
    </source>
</evidence>
<feature type="region of interest" description="Disordered" evidence="5">
    <location>
        <begin position="1066"/>
        <end position="1085"/>
    </location>
</feature>
<evidence type="ECO:0000256" key="3">
    <source>
        <dbReference type="ARBA" id="ARBA00022840"/>
    </source>
</evidence>
<dbReference type="Proteomes" id="UP000285405">
    <property type="component" value="Unassembled WGS sequence"/>
</dbReference>